<protein>
    <submittedName>
        <fullName evidence="1">Uncharacterized protein</fullName>
    </submittedName>
</protein>
<proteinExistence type="predicted"/>
<accession>A0A3M6T5C4</accession>
<dbReference type="STRING" id="46731.A0A3M6T5C4"/>
<dbReference type="Gene3D" id="3.30.420.40">
    <property type="match status" value="1"/>
</dbReference>
<gene>
    <name evidence="1" type="ORF">pdam_00017174</name>
</gene>
<comment type="caution">
    <text evidence="1">The sequence shown here is derived from an EMBL/GenBank/DDBJ whole genome shotgun (WGS) entry which is preliminary data.</text>
</comment>
<sequence>MFLYHFFELSEHLHPSFSLYRASEGLLFSTSSSYIAVVAIDFGTTYSGFAFAFNHKKGEGGIHMNRAWGHDQGTATLKTPTSLLLHPDGSFDSFGYEAEEKYANFLDGED</sequence>
<name>A0A3M6T5C4_POCDA</name>
<dbReference type="Proteomes" id="UP000275408">
    <property type="component" value="Unassembled WGS sequence"/>
</dbReference>
<dbReference type="AlphaFoldDB" id="A0A3M6T5C4"/>
<evidence type="ECO:0000313" key="1">
    <source>
        <dbReference type="EMBL" id="RMX36562.1"/>
    </source>
</evidence>
<dbReference type="PANTHER" id="PTHR14187">
    <property type="entry name" value="ALPHA KINASE/ELONGATION FACTOR 2 KINASE"/>
    <property type="match status" value="1"/>
</dbReference>
<evidence type="ECO:0000313" key="2">
    <source>
        <dbReference type="Proteomes" id="UP000275408"/>
    </source>
</evidence>
<dbReference type="OrthoDB" id="5961050at2759"/>
<keyword evidence="2" id="KW-1185">Reference proteome</keyword>
<reference evidence="1 2" key="1">
    <citation type="journal article" date="2018" name="Sci. Rep.">
        <title>Comparative analysis of the Pocillopora damicornis genome highlights role of immune system in coral evolution.</title>
        <authorList>
            <person name="Cunning R."/>
            <person name="Bay R.A."/>
            <person name="Gillette P."/>
            <person name="Baker A.C."/>
            <person name="Traylor-Knowles N."/>
        </authorList>
    </citation>
    <scope>NUCLEOTIDE SEQUENCE [LARGE SCALE GENOMIC DNA]</scope>
    <source>
        <strain evidence="1">RSMAS</strain>
        <tissue evidence="1">Whole animal</tissue>
    </source>
</reference>
<organism evidence="1 2">
    <name type="scientific">Pocillopora damicornis</name>
    <name type="common">Cauliflower coral</name>
    <name type="synonym">Millepora damicornis</name>
    <dbReference type="NCBI Taxonomy" id="46731"/>
    <lineage>
        <taxon>Eukaryota</taxon>
        <taxon>Metazoa</taxon>
        <taxon>Cnidaria</taxon>
        <taxon>Anthozoa</taxon>
        <taxon>Hexacorallia</taxon>
        <taxon>Scleractinia</taxon>
        <taxon>Astrocoeniina</taxon>
        <taxon>Pocilloporidae</taxon>
        <taxon>Pocillopora</taxon>
    </lineage>
</organism>
<dbReference type="PANTHER" id="PTHR14187:SF5">
    <property type="entry name" value="HEAT SHOCK 70 KDA PROTEIN 12A"/>
    <property type="match status" value="1"/>
</dbReference>
<dbReference type="EMBL" id="RCHS01004290">
    <property type="protein sequence ID" value="RMX36562.1"/>
    <property type="molecule type" value="Genomic_DNA"/>
</dbReference>